<dbReference type="RefSeq" id="WP_005009105.1">
    <property type="nucleotide sequence ID" value="NZ_HG422173.1"/>
</dbReference>
<dbReference type="STRING" id="1266370.NITGR_500003"/>
<dbReference type="Gene3D" id="2.60.40.420">
    <property type="entry name" value="Cupredoxins - blue copper proteins"/>
    <property type="match status" value="1"/>
</dbReference>
<proteinExistence type="predicted"/>
<feature type="chain" id="PRO_5004019481" description="EfeO-type cupredoxin-like domain-containing protein" evidence="1">
    <location>
        <begin position="29"/>
        <end position="133"/>
    </location>
</feature>
<organism evidence="2 3">
    <name type="scientific">Nitrospina gracilis (strain 3/211)</name>
    <dbReference type="NCBI Taxonomy" id="1266370"/>
    <lineage>
        <taxon>Bacteria</taxon>
        <taxon>Pseudomonadati</taxon>
        <taxon>Nitrospinota/Tectimicrobiota group</taxon>
        <taxon>Nitrospinota</taxon>
        <taxon>Nitrospinia</taxon>
        <taxon>Nitrospinales</taxon>
        <taxon>Nitrospinaceae</taxon>
        <taxon>Nitrospina</taxon>
    </lineage>
</organism>
<reference evidence="2 3" key="1">
    <citation type="journal article" date="2013" name="Front. Microbiol.">
        <title>The genome of Nitrospina gracilis illuminates the metabolism and evolution of the major marine nitrite oxidizer.</title>
        <authorList>
            <person name="Luecker S."/>
            <person name="Nowka B."/>
            <person name="Rattei T."/>
            <person name="Spieck E."/>
            <person name="and Daims H."/>
        </authorList>
    </citation>
    <scope>NUCLEOTIDE SEQUENCE [LARGE SCALE GENOMIC DNA]</scope>
    <source>
        <strain evidence="2 3">3/211</strain>
    </source>
</reference>
<dbReference type="EMBL" id="CAQJ01000056">
    <property type="protein sequence ID" value="CCQ90938.1"/>
    <property type="molecule type" value="Genomic_DNA"/>
</dbReference>
<keyword evidence="1" id="KW-0732">Signal</keyword>
<evidence type="ECO:0000313" key="2">
    <source>
        <dbReference type="EMBL" id="CCQ90938.1"/>
    </source>
</evidence>
<dbReference type="AlphaFoldDB" id="M1YYY3"/>
<evidence type="ECO:0000256" key="1">
    <source>
        <dbReference type="SAM" id="SignalP"/>
    </source>
</evidence>
<comment type="caution">
    <text evidence="2">The sequence shown here is derived from an EMBL/GenBank/DDBJ whole genome shotgun (WGS) entry which is preliminary data.</text>
</comment>
<dbReference type="HOGENOM" id="CLU_1904526_0_0_0"/>
<feature type="signal peptide" evidence="1">
    <location>
        <begin position="1"/>
        <end position="28"/>
    </location>
</feature>
<protein>
    <recommendedName>
        <fullName evidence="4">EfeO-type cupredoxin-like domain-containing protein</fullName>
    </recommendedName>
</protein>
<keyword evidence="3" id="KW-1185">Reference proteome</keyword>
<dbReference type="Proteomes" id="UP000011704">
    <property type="component" value="Unassembled WGS sequence"/>
</dbReference>
<evidence type="ECO:0000313" key="3">
    <source>
        <dbReference type="Proteomes" id="UP000011704"/>
    </source>
</evidence>
<name>M1YYY3_NITG3</name>
<evidence type="ECO:0008006" key="4">
    <source>
        <dbReference type="Google" id="ProtNLM"/>
    </source>
</evidence>
<sequence>MNPFPRKVLLAALVTAAAFLTTTIPADAETYLLRTISLTTVEGEASEYTYHVPAGKSVRVQNDLDRVIHNTSIARVNPDKNMVRVQAFQPGQSMDLEFTAQGTYRICYEWKPKHATVFQQSCVRVNVVKLQST</sequence>
<dbReference type="InParanoid" id="M1YYY3"/>
<gene>
    <name evidence="2" type="ORF">NITGR_500003</name>
</gene>
<dbReference type="SUPFAM" id="SSF49503">
    <property type="entry name" value="Cupredoxins"/>
    <property type="match status" value="1"/>
</dbReference>
<accession>M1YYY3</accession>
<dbReference type="InterPro" id="IPR008972">
    <property type="entry name" value="Cupredoxin"/>
</dbReference>